<accession>A0A0S3T1B2</accession>
<gene>
    <name evidence="1" type="primary">Vigan.10G006000</name>
    <name evidence="1" type="ORF">VIGAN_10006000</name>
</gene>
<dbReference type="EMBL" id="AP015043">
    <property type="protein sequence ID" value="BAT98732.1"/>
    <property type="molecule type" value="Genomic_DNA"/>
</dbReference>
<keyword evidence="2" id="KW-1185">Reference proteome</keyword>
<dbReference type="Proteomes" id="UP000291084">
    <property type="component" value="Chromosome 10"/>
</dbReference>
<organism evidence="1 2">
    <name type="scientific">Vigna angularis var. angularis</name>
    <dbReference type="NCBI Taxonomy" id="157739"/>
    <lineage>
        <taxon>Eukaryota</taxon>
        <taxon>Viridiplantae</taxon>
        <taxon>Streptophyta</taxon>
        <taxon>Embryophyta</taxon>
        <taxon>Tracheophyta</taxon>
        <taxon>Spermatophyta</taxon>
        <taxon>Magnoliopsida</taxon>
        <taxon>eudicotyledons</taxon>
        <taxon>Gunneridae</taxon>
        <taxon>Pentapetalae</taxon>
        <taxon>rosids</taxon>
        <taxon>fabids</taxon>
        <taxon>Fabales</taxon>
        <taxon>Fabaceae</taxon>
        <taxon>Papilionoideae</taxon>
        <taxon>50 kb inversion clade</taxon>
        <taxon>NPAAA clade</taxon>
        <taxon>indigoferoid/millettioid clade</taxon>
        <taxon>Phaseoleae</taxon>
        <taxon>Vigna</taxon>
    </lineage>
</organism>
<dbReference type="AlphaFoldDB" id="A0A0S3T1B2"/>
<proteinExistence type="predicted"/>
<name>A0A0S3T1B2_PHAAN</name>
<sequence length="76" mass="8873">MVETAEVLVCRKEGSICVDMSENDHLSLRYPEVSVRDLPKHQFMRWEKKMDLLDWLYLLFGFQIDNSKPEGAPSSL</sequence>
<evidence type="ECO:0000313" key="2">
    <source>
        <dbReference type="Proteomes" id="UP000291084"/>
    </source>
</evidence>
<evidence type="ECO:0000313" key="1">
    <source>
        <dbReference type="EMBL" id="BAT98732.1"/>
    </source>
</evidence>
<reference evidence="1 2" key="1">
    <citation type="journal article" date="2015" name="Sci. Rep.">
        <title>The power of single molecule real-time sequencing technology in the de novo assembly of a eukaryotic genome.</title>
        <authorList>
            <person name="Sakai H."/>
            <person name="Naito K."/>
            <person name="Ogiso-Tanaka E."/>
            <person name="Takahashi Y."/>
            <person name="Iseki K."/>
            <person name="Muto C."/>
            <person name="Satou K."/>
            <person name="Teruya K."/>
            <person name="Shiroma A."/>
            <person name="Shimoji M."/>
            <person name="Hirano T."/>
            <person name="Itoh T."/>
            <person name="Kaga A."/>
            <person name="Tomooka N."/>
        </authorList>
    </citation>
    <scope>NUCLEOTIDE SEQUENCE [LARGE SCALE GENOMIC DNA]</scope>
    <source>
        <strain evidence="2">cv. Shumari</strain>
    </source>
</reference>
<protein>
    <submittedName>
        <fullName evidence="1">Uncharacterized protein</fullName>
    </submittedName>
</protein>